<evidence type="ECO:0000259" key="9">
    <source>
        <dbReference type="PROSITE" id="PS50929"/>
    </source>
</evidence>
<dbReference type="InterPro" id="IPR003593">
    <property type="entry name" value="AAA+_ATPase"/>
</dbReference>
<feature type="domain" description="ABC transporter" evidence="8">
    <location>
        <begin position="332"/>
        <end position="566"/>
    </location>
</feature>
<reference evidence="10 11" key="1">
    <citation type="submission" date="2022-06" db="EMBL/GenBank/DDBJ databases">
        <title>Isolation of gut microbiota from human fecal samples.</title>
        <authorList>
            <person name="Pamer E.G."/>
            <person name="Barat B."/>
            <person name="Waligurski E."/>
            <person name="Medina S."/>
            <person name="Paddock L."/>
            <person name="Mostad J."/>
        </authorList>
    </citation>
    <scope>NUCLEOTIDE SEQUENCE [LARGE SCALE GENOMIC DNA]</scope>
    <source>
        <strain evidence="10 11">DFI.6.1</strain>
    </source>
</reference>
<feature type="transmembrane region" description="Helical" evidence="7">
    <location>
        <begin position="15"/>
        <end position="33"/>
    </location>
</feature>
<dbReference type="Pfam" id="PF00664">
    <property type="entry name" value="ABC_membrane"/>
    <property type="match status" value="1"/>
</dbReference>
<feature type="transmembrane region" description="Helical" evidence="7">
    <location>
        <begin position="136"/>
        <end position="169"/>
    </location>
</feature>
<dbReference type="InterPro" id="IPR017871">
    <property type="entry name" value="ABC_transporter-like_CS"/>
</dbReference>
<comment type="caution">
    <text evidence="10">The sequence shown here is derived from an EMBL/GenBank/DDBJ whole genome shotgun (WGS) entry which is preliminary data.</text>
</comment>
<dbReference type="GO" id="GO:0005524">
    <property type="term" value="F:ATP binding"/>
    <property type="evidence" value="ECO:0007669"/>
    <property type="project" value="UniProtKB-KW"/>
</dbReference>
<feature type="domain" description="ABC transmembrane type-1" evidence="9">
    <location>
        <begin position="17"/>
        <end position="299"/>
    </location>
</feature>
<evidence type="ECO:0000256" key="6">
    <source>
        <dbReference type="ARBA" id="ARBA00023136"/>
    </source>
</evidence>
<keyword evidence="5 7" id="KW-1133">Transmembrane helix</keyword>
<dbReference type="SUPFAM" id="SSF52540">
    <property type="entry name" value="P-loop containing nucleoside triphosphate hydrolases"/>
    <property type="match status" value="1"/>
</dbReference>
<dbReference type="CDD" id="cd18549">
    <property type="entry name" value="ABC_6TM_YwjA_like"/>
    <property type="match status" value="1"/>
</dbReference>
<dbReference type="PANTHER" id="PTHR43394">
    <property type="entry name" value="ATP-DEPENDENT PERMEASE MDL1, MITOCHONDRIAL"/>
    <property type="match status" value="1"/>
</dbReference>
<dbReference type="InterPro" id="IPR036640">
    <property type="entry name" value="ABC1_TM_sf"/>
</dbReference>
<evidence type="ECO:0000313" key="11">
    <source>
        <dbReference type="Proteomes" id="UP001524435"/>
    </source>
</evidence>
<evidence type="ECO:0000256" key="1">
    <source>
        <dbReference type="ARBA" id="ARBA00004651"/>
    </source>
</evidence>
<dbReference type="Gene3D" id="1.20.1560.10">
    <property type="entry name" value="ABC transporter type 1, transmembrane domain"/>
    <property type="match status" value="1"/>
</dbReference>
<evidence type="ECO:0000256" key="5">
    <source>
        <dbReference type="ARBA" id="ARBA00022989"/>
    </source>
</evidence>
<dbReference type="EMBL" id="JANGCH010000015">
    <property type="protein sequence ID" value="MCQ5122433.1"/>
    <property type="molecule type" value="Genomic_DNA"/>
</dbReference>
<keyword evidence="3" id="KW-0547">Nucleotide-binding</keyword>
<proteinExistence type="predicted"/>
<accession>A0ABT1SMI5</accession>
<dbReference type="PROSITE" id="PS50893">
    <property type="entry name" value="ABC_TRANSPORTER_2"/>
    <property type="match status" value="1"/>
</dbReference>
<evidence type="ECO:0000256" key="3">
    <source>
        <dbReference type="ARBA" id="ARBA00022741"/>
    </source>
</evidence>
<keyword evidence="11" id="KW-1185">Reference proteome</keyword>
<evidence type="ECO:0000256" key="4">
    <source>
        <dbReference type="ARBA" id="ARBA00022840"/>
    </source>
</evidence>
<evidence type="ECO:0000256" key="2">
    <source>
        <dbReference type="ARBA" id="ARBA00022692"/>
    </source>
</evidence>
<dbReference type="SUPFAM" id="SSF90123">
    <property type="entry name" value="ABC transporter transmembrane region"/>
    <property type="match status" value="1"/>
</dbReference>
<comment type="subcellular location">
    <subcellularLocation>
        <location evidence="1">Cell membrane</location>
        <topology evidence="1">Multi-pass membrane protein</topology>
    </subcellularLocation>
</comment>
<dbReference type="PROSITE" id="PS50929">
    <property type="entry name" value="ABC_TM1F"/>
    <property type="match status" value="1"/>
</dbReference>
<dbReference type="Proteomes" id="UP001524435">
    <property type="component" value="Unassembled WGS sequence"/>
</dbReference>
<keyword evidence="4 10" id="KW-0067">ATP-binding</keyword>
<evidence type="ECO:0000259" key="8">
    <source>
        <dbReference type="PROSITE" id="PS50893"/>
    </source>
</evidence>
<keyword evidence="6 7" id="KW-0472">Membrane</keyword>
<dbReference type="Pfam" id="PF00005">
    <property type="entry name" value="ABC_tran"/>
    <property type="match status" value="1"/>
</dbReference>
<keyword evidence="2 7" id="KW-0812">Transmembrane</keyword>
<dbReference type="Gene3D" id="3.40.50.300">
    <property type="entry name" value="P-loop containing nucleotide triphosphate hydrolases"/>
    <property type="match status" value="1"/>
</dbReference>
<dbReference type="CDD" id="cd03251">
    <property type="entry name" value="ABCC_MsbA"/>
    <property type="match status" value="1"/>
</dbReference>
<feature type="transmembrane region" description="Helical" evidence="7">
    <location>
        <begin position="53"/>
        <end position="74"/>
    </location>
</feature>
<evidence type="ECO:0000256" key="7">
    <source>
        <dbReference type="SAM" id="Phobius"/>
    </source>
</evidence>
<dbReference type="InterPro" id="IPR027417">
    <property type="entry name" value="P-loop_NTPase"/>
</dbReference>
<organism evidence="10 11">
    <name type="scientific">Massilicoli timonensis</name>
    <dbReference type="NCBI Taxonomy" id="2015901"/>
    <lineage>
        <taxon>Bacteria</taxon>
        <taxon>Bacillati</taxon>
        <taxon>Bacillota</taxon>
        <taxon>Erysipelotrichia</taxon>
        <taxon>Erysipelotrichales</taxon>
        <taxon>Erysipelotrichaceae</taxon>
        <taxon>Massilicoli</taxon>
    </lineage>
</organism>
<dbReference type="PANTHER" id="PTHR43394:SF1">
    <property type="entry name" value="ATP-BINDING CASSETTE SUB-FAMILY B MEMBER 10, MITOCHONDRIAL"/>
    <property type="match status" value="1"/>
</dbReference>
<protein>
    <submittedName>
        <fullName evidence="10">ABC transporter ATP-binding protein/permease</fullName>
    </submittedName>
</protein>
<dbReference type="InterPro" id="IPR011527">
    <property type="entry name" value="ABC1_TM_dom"/>
</dbReference>
<dbReference type="InterPro" id="IPR039421">
    <property type="entry name" value="Type_1_exporter"/>
</dbReference>
<dbReference type="InterPro" id="IPR003439">
    <property type="entry name" value="ABC_transporter-like_ATP-bd"/>
</dbReference>
<dbReference type="SMART" id="SM00382">
    <property type="entry name" value="AAA"/>
    <property type="match status" value="1"/>
</dbReference>
<dbReference type="RefSeq" id="WP_178200718.1">
    <property type="nucleotide sequence ID" value="NZ_CANTYB010000019.1"/>
</dbReference>
<dbReference type="PROSITE" id="PS00211">
    <property type="entry name" value="ABC_TRANSPORTER_1"/>
    <property type="match status" value="1"/>
</dbReference>
<sequence length="575" mass="65487">MIRRFIAYYKPHRRLFLLDLISAFFISVCDLFYPIITRDMLNDFIPNHEMRLLFIWAFVLLVIYIIKALLGYFVQYYGHLVGVYMQADMRRDIFIHLQKLPFSYYDEHETGKIMSRMINDLQDIAELAHHGPEDLFISLIMMIGAFAYLCTINVSLTIIIFIFIPILIFFCMQIRKSMTAAFMESRVKVAVVNANLENSISGIRVSKAFTNDTFEVDKFQKGNRAFVKAREKAYKAMGHFYSGSNFIIDLLNVVVLVAGGYYTFQGWINYGDFVAYMLFINQFINPIKKLINFMEQFQNGMTGFQRFCEIVDEPIEEESAAAHELKNIKGEITFDHVSFHYADGKEVLNDVSLHIKPGEKLALVGPSGGGKTTICHLIPHFYPLDQGTIAIDGQNLRDLTFASLRKNIGIVQQDVFLFNGSIKENIAYGDLGASEEAIIEAAKRANIHDYVMTLPNGYDTNIGERGVKLSGGQKQRLSIARVFLKNPPILILDEATSALDNTTEILIQEALDELCKGRTTLVVAHRLSTIKNADEIVVITGGEVREQGTHEELLAQNGIYHKLYESQFRTQEEMR</sequence>
<name>A0ABT1SMI5_9FIRM</name>
<evidence type="ECO:0000313" key="10">
    <source>
        <dbReference type="EMBL" id="MCQ5122433.1"/>
    </source>
</evidence>
<gene>
    <name evidence="10" type="ORF">NE663_09215</name>
</gene>